<comment type="caution">
    <text evidence="1">The sequence shown here is derived from an EMBL/GenBank/DDBJ whole genome shotgun (WGS) entry which is preliminary data.</text>
</comment>
<sequence>MANTPVVIERDKPREPAFDYEQLRREAIAHVQQLSGKIWTDYNLHDPGVTILEQLCYAITDLAYRTGFPIEEILADRNGDIDPLLHAFFSRADMLSSAPVTAADFCKLVLDEVDEVENIWVEPVKALQPGGAAKGVYRVFLQVEDALAANIDASAATVQSVVDAVRRCLMSYRNIGQDVEDITVLRPQQLAVKAEILVDSRFDAQEIAAHVCNAFEFALHPPVRFFTEAELVAKGYKVEDIYTGPLLKKGFVTDGDLSARKTMVDPSELVKAVSLVPGVMKVKTLYVAGEDGNYTARPIMVKEGCYPFLTIPGDMSDIKVFSDRYEYRLKDVQFRNTYQKMKIIAKRKFVGQRTGHTQPPLKAAWRNISQYYSLQHHFPGIYGIGAHGLDSAAPERRKAQAKQLKAYLLFFEQLLANYLAQLGSMGDFFSPLLPGTPPYTYASQPLYSVPDIQPLIRAFTEQDPHKAMSWEQFMEDNNNGYMKAMRKVQETDKVYQERKNRVLDHLLARFNLHIMKYPAALYEQVYNGPSSGARVSAELEWKAGILQHAGRLTANRLRSFNYREDIFNPGTLSGYEEWLYRLLYIPVEQRTRLTAAFDAEHLQVAVGKRQPEHMHFWLVKEYEVKGEVLKVAMEEPPEMAAEQPVRYDFGSQPLSFLRTGLSMDNYRIAFDEERREYLVVCRQPHHEVWRIVIRADKRAKAEQALQDMLEHLKQISKNSEGFYLVEHVLLKPRYTERAFGYHLYDRDGKLLRSHPYWCTFEEREQQLQQLQEEAARQQGYFEYFIKQDTYGNMLPEDFFRFGLTVVLPAWPARFQLHEFRDFAEGLFREQTPAQFRIQFKWLGVGAMRAFEEDYFKWLQAMKDQQELPAANAALIKHIKAGN</sequence>
<reference evidence="1 2" key="1">
    <citation type="journal article" date="2013" name="Stand. Genomic Sci.">
        <title>Genomic Encyclopedia of Type Strains, Phase I: The one thousand microbial genomes (KMG-I) project.</title>
        <authorList>
            <person name="Kyrpides N.C."/>
            <person name="Woyke T."/>
            <person name="Eisen J.A."/>
            <person name="Garrity G."/>
            <person name="Lilburn T.G."/>
            <person name="Beck B.J."/>
            <person name="Whitman W.B."/>
            <person name="Hugenholtz P."/>
            <person name="Klenk H.P."/>
        </authorList>
    </citation>
    <scope>NUCLEOTIDE SEQUENCE [LARGE SCALE GENOMIC DNA]</scope>
    <source>
        <strain evidence="1 2">DSM 13484</strain>
    </source>
</reference>
<dbReference type="Proteomes" id="UP000316778">
    <property type="component" value="Unassembled WGS sequence"/>
</dbReference>
<dbReference type="OrthoDB" id="8263000at2"/>
<evidence type="ECO:0000313" key="1">
    <source>
        <dbReference type="EMBL" id="TWI84523.1"/>
    </source>
</evidence>
<name>A0A562STV1_CHIJA</name>
<accession>A0A562STV1</accession>
<evidence type="ECO:0000313" key="2">
    <source>
        <dbReference type="Proteomes" id="UP000316778"/>
    </source>
</evidence>
<gene>
    <name evidence="1" type="ORF">LX66_4893</name>
</gene>
<organism evidence="1 2">
    <name type="scientific">Chitinophaga japonensis</name>
    <name type="common">Flexibacter japonensis</name>
    <dbReference type="NCBI Taxonomy" id="104662"/>
    <lineage>
        <taxon>Bacteria</taxon>
        <taxon>Pseudomonadati</taxon>
        <taxon>Bacteroidota</taxon>
        <taxon>Chitinophagia</taxon>
        <taxon>Chitinophagales</taxon>
        <taxon>Chitinophagaceae</taxon>
        <taxon>Chitinophaga</taxon>
    </lineage>
</organism>
<dbReference type="AlphaFoldDB" id="A0A562STV1"/>
<keyword evidence="2" id="KW-1185">Reference proteome</keyword>
<dbReference type="RefSeq" id="WP_145718247.1">
    <property type="nucleotide sequence ID" value="NZ_BAAAFY010000002.1"/>
</dbReference>
<protein>
    <submittedName>
        <fullName evidence="1">Uncharacterized protein</fullName>
    </submittedName>
</protein>
<dbReference type="EMBL" id="VLLG01000005">
    <property type="protein sequence ID" value="TWI84523.1"/>
    <property type="molecule type" value="Genomic_DNA"/>
</dbReference>
<proteinExistence type="predicted"/>